<dbReference type="Proteomes" id="UP000030012">
    <property type="component" value="Unassembled WGS sequence"/>
</dbReference>
<evidence type="ECO:0000313" key="2">
    <source>
        <dbReference type="Proteomes" id="UP000030012"/>
    </source>
</evidence>
<dbReference type="EMBL" id="JENJ01000043">
    <property type="protein sequence ID" value="KGM95308.1"/>
    <property type="molecule type" value="Genomic_DNA"/>
</dbReference>
<name>A0A0A0I3X3_CLONO</name>
<gene>
    <name evidence="1" type="ORF">Z968_09490</name>
</gene>
<reference evidence="1 2" key="1">
    <citation type="submission" date="2014-01" db="EMBL/GenBank/DDBJ databases">
        <title>Plasmidome dynamics in the species complex Clostridium novyi sensu lato converts strains of independent lineages into distinctly different pathogens.</title>
        <authorList>
            <person name="Skarin H."/>
            <person name="Segerman B."/>
        </authorList>
    </citation>
    <scope>NUCLEOTIDE SEQUENCE [LARGE SCALE GENOMIC DNA]</scope>
    <source>
        <strain evidence="1 2">4552</strain>
    </source>
</reference>
<protein>
    <submittedName>
        <fullName evidence="1">Uncharacterized protein</fullName>
    </submittedName>
</protein>
<accession>A0A0A0I3X3</accession>
<organism evidence="1 2">
    <name type="scientific">Clostridium novyi A str. 4552</name>
    <dbReference type="NCBI Taxonomy" id="1444289"/>
    <lineage>
        <taxon>Bacteria</taxon>
        <taxon>Bacillati</taxon>
        <taxon>Bacillota</taxon>
        <taxon>Clostridia</taxon>
        <taxon>Eubacteriales</taxon>
        <taxon>Clostridiaceae</taxon>
        <taxon>Clostridium</taxon>
    </lineage>
</organism>
<dbReference type="AlphaFoldDB" id="A0A0A0I3X3"/>
<sequence>MNNYESWVTKKGLHRDNITDFYSSSAGNIDSMEEMEFGTNNIHNIGDAYDQKKKLKEIIRTNLK</sequence>
<proteinExistence type="predicted"/>
<evidence type="ECO:0000313" key="1">
    <source>
        <dbReference type="EMBL" id="KGM95308.1"/>
    </source>
</evidence>
<comment type="caution">
    <text evidence="1">The sequence shown here is derived from an EMBL/GenBank/DDBJ whole genome shotgun (WGS) entry which is preliminary data.</text>
</comment>